<dbReference type="PROSITE" id="PS50883">
    <property type="entry name" value="EAL"/>
    <property type="match status" value="1"/>
</dbReference>
<gene>
    <name evidence="5" type="ORF">LKMONMHP_1196</name>
</gene>
<dbReference type="Gene3D" id="3.30.70.270">
    <property type="match status" value="1"/>
</dbReference>
<evidence type="ECO:0008006" key="7">
    <source>
        <dbReference type="Google" id="ProtNLM"/>
    </source>
</evidence>
<dbReference type="InterPro" id="IPR000700">
    <property type="entry name" value="PAS-assoc_C"/>
</dbReference>
<feature type="transmembrane region" description="Helical" evidence="1">
    <location>
        <begin position="99"/>
        <end position="117"/>
    </location>
</feature>
<dbReference type="SUPFAM" id="SSF55073">
    <property type="entry name" value="Nucleotide cyclase"/>
    <property type="match status" value="1"/>
</dbReference>
<comment type="caution">
    <text evidence="5">The sequence shown here is derived from an EMBL/GenBank/DDBJ whole genome shotgun (WGS) entry which is preliminary data.</text>
</comment>
<feature type="transmembrane region" description="Helical" evidence="1">
    <location>
        <begin position="31"/>
        <end position="54"/>
    </location>
</feature>
<dbReference type="PROSITE" id="PS50113">
    <property type="entry name" value="PAC"/>
    <property type="match status" value="1"/>
</dbReference>
<name>A0ABQ4T5Z8_METOR</name>
<dbReference type="Pfam" id="PF00563">
    <property type="entry name" value="EAL"/>
    <property type="match status" value="1"/>
</dbReference>
<organism evidence="5 6">
    <name type="scientific">Methylobacterium organophilum</name>
    <dbReference type="NCBI Taxonomy" id="410"/>
    <lineage>
        <taxon>Bacteria</taxon>
        <taxon>Pseudomonadati</taxon>
        <taxon>Pseudomonadota</taxon>
        <taxon>Alphaproteobacteria</taxon>
        <taxon>Hyphomicrobiales</taxon>
        <taxon>Methylobacteriaceae</taxon>
        <taxon>Methylobacterium</taxon>
    </lineage>
</organism>
<feature type="domain" description="GGDEF" evidence="4">
    <location>
        <begin position="373"/>
        <end position="506"/>
    </location>
</feature>
<sequence>MLLSLLIDTDGGGRPRDGSLDRRVRIEQVDVALRLAPFTVLVSLSVVQVVTWLFWSPATALYLGGLDAVTIGFSVVAIDQCRRWPTRPKPEALSRFYLLGVYGLSLAFGILLASIPVMLFVDSDPQERLLIACTCAGLIACGMSAAVLPGAAIGYSGPIVLGSYLALGLTRDVFYAYVAVLLTFYASFIFATILHFSRLVRMRVEVQVDLERQQELTSLLLNDFEENASDWLWETDANLRLQHVSARFAEVSGFPAYALQDLSLERLFARAGSAPGAAQIWDCIADRHAFRAVMLPMEIGGRSRWWEVSGKPIFDRRGIFTGYRGVGSDITERKLSENRLSHLATHDSLTELPNRVLFQERLDTALDALGADGRLAVLCLDLDEVKAVNDAFGHGAGDALLQGVANRLRVVSGSGALVARLAGDEFAMLVEGRIARDRHATGALAAQVVDALAMPFFLDGIRVSIGVSIGIAVAPEDGKQDIMRKADLALYRAKSEGRKAHRFYEAEMDEVIEARRALTADLRGALERHEFVLYFQPLVSAESGRIQGFEALVRWRHPARGFVSPAEFIPLAEETGVVIPLGEWIIREACRIAAAWGSPLSVAVNLSAVQFRHSDLAGIVREALRESGLPAERLELEVTESVFLAATPAVHEVLRALRGLGLRLSLDDFGTGYSSLSYLRRVAFDKIKIDRSFVNDLPDDASDIAIVRAIIDLASALGMTVTAEGVETEAQRDCLMRQGCRQFQGYLFGRPMPAAEAAALAARGGLTDRKPYAA</sequence>
<dbReference type="SUPFAM" id="SSF55785">
    <property type="entry name" value="PYP-like sensor domain (PAS domain)"/>
    <property type="match status" value="1"/>
</dbReference>
<dbReference type="InterPro" id="IPR029787">
    <property type="entry name" value="Nucleotide_cyclase"/>
</dbReference>
<dbReference type="CDD" id="cd01948">
    <property type="entry name" value="EAL"/>
    <property type="match status" value="1"/>
</dbReference>
<dbReference type="InterPro" id="IPR000160">
    <property type="entry name" value="GGDEF_dom"/>
</dbReference>
<dbReference type="Gene3D" id="3.20.20.450">
    <property type="entry name" value="EAL domain"/>
    <property type="match status" value="1"/>
</dbReference>
<reference evidence="5" key="1">
    <citation type="journal article" date="2021" name="Front. Microbiol.">
        <title>Comprehensive Comparative Genomics and Phenotyping of Methylobacterium Species.</title>
        <authorList>
            <person name="Alessa O."/>
            <person name="Ogura Y."/>
            <person name="Fujitani Y."/>
            <person name="Takami H."/>
            <person name="Hayashi T."/>
            <person name="Sahin N."/>
            <person name="Tani A."/>
        </authorList>
    </citation>
    <scope>NUCLEOTIDE SEQUENCE</scope>
    <source>
        <strain evidence="5">NBRC 15689</strain>
    </source>
</reference>
<evidence type="ECO:0000313" key="6">
    <source>
        <dbReference type="Proteomes" id="UP001055156"/>
    </source>
</evidence>
<dbReference type="InterPro" id="IPR035965">
    <property type="entry name" value="PAS-like_dom_sf"/>
</dbReference>
<dbReference type="InterPro" id="IPR035919">
    <property type="entry name" value="EAL_sf"/>
</dbReference>
<dbReference type="Pfam" id="PF08448">
    <property type="entry name" value="PAS_4"/>
    <property type="match status" value="1"/>
</dbReference>
<feature type="domain" description="EAL" evidence="3">
    <location>
        <begin position="515"/>
        <end position="765"/>
    </location>
</feature>
<dbReference type="InterPro" id="IPR013656">
    <property type="entry name" value="PAS_4"/>
</dbReference>
<dbReference type="Gene3D" id="3.30.450.20">
    <property type="entry name" value="PAS domain"/>
    <property type="match status" value="1"/>
</dbReference>
<dbReference type="NCBIfam" id="TIGR00229">
    <property type="entry name" value="sensory_box"/>
    <property type="match status" value="1"/>
</dbReference>
<dbReference type="InterPro" id="IPR001633">
    <property type="entry name" value="EAL_dom"/>
</dbReference>
<dbReference type="SMART" id="SM00267">
    <property type="entry name" value="GGDEF"/>
    <property type="match status" value="1"/>
</dbReference>
<dbReference type="InterPro" id="IPR000014">
    <property type="entry name" value="PAS"/>
</dbReference>
<evidence type="ECO:0000259" key="3">
    <source>
        <dbReference type="PROSITE" id="PS50883"/>
    </source>
</evidence>
<protein>
    <recommendedName>
        <fullName evidence="7">Diguanylate cyclase/phosphodiesterase with PAS/PAC sensor(S)</fullName>
    </recommendedName>
</protein>
<keyword evidence="6" id="KW-1185">Reference proteome</keyword>
<dbReference type="PANTHER" id="PTHR44757">
    <property type="entry name" value="DIGUANYLATE CYCLASE DGCP"/>
    <property type="match status" value="1"/>
</dbReference>
<keyword evidence="1" id="KW-0472">Membrane</keyword>
<accession>A0ABQ4T5Z8</accession>
<proteinExistence type="predicted"/>
<dbReference type="CDD" id="cd01949">
    <property type="entry name" value="GGDEF"/>
    <property type="match status" value="1"/>
</dbReference>
<reference evidence="5" key="2">
    <citation type="submission" date="2021-08" db="EMBL/GenBank/DDBJ databases">
        <authorList>
            <person name="Tani A."/>
            <person name="Ola A."/>
            <person name="Ogura Y."/>
            <person name="Katsura K."/>
            <person name="Hayashi T."/>
        </authorList>
    </citation>
    <scope>NUCLEOTIDE SEQUENCE</scope>
    <source>
        <strain evidence="5">NBRC 15689</strain>
    </source>
</reference>
<feature type="transmembrane region" description="Helical" evidence="1">
    <location>
        <begin position="174"/>
        <end position="196"/>
    </location>
</feature>
<dbReference type="PROSITE" id="PS50887">
    <property type="entry name" value="GGDEF"/>
    <property type="match status" value="1"/>
</dbReference>
<dbReference type="SUPFAM" id="SSF141868">
    <property type="entry name" value="EAL domain-like"/>
    <property type="match status" value="1"/>
</dbReference>
<dbReference type="InterPro" id="IPR052155">
    <property type="entry name" value="Biofilm_reg_signaling"/>
</dbReference>
<feature type="transmembrane region" description="Helical" evidence="1">
    <location>
        <begin position="60"/>
        <end position="78"/>
    </location>
</feature>
<evidence type="ECO:0000259" key="2">
    <source>
        <dbReference type="PROSITE" id="PS50113"/>
    </source>
</evidence>
<evidence type="ECO:0000313" key="5">
    <source>
        <dbReference type="EMBL" id="GJE26345.1"/>
    </source>
</evidence>
<dbReference type="EMBL" id="BPQV01000003">
    <property type="protein sequence ID" value="GJE26345.1"/>
    <property type="molecule type" value="Genomic_DNA"/>
</dbReference>
<feature type="domain" description="PAC" evidence="2">
    <location>
        <begin position="288"/>
        <end position="342"/>
    </location>
</feature>
<keyword evidence="1" id="KW-1133">Transmembrane helix</keyword>
<dbReference type="NCBIfam" id="TIGR00254">
    <property type="entry name" value="GGDEF"/>
    <property type="match status" value="1"/>
</dbReference>
<evidence type="ECO:0000259" key="4">
    <source>
        <dbReference type="PROSITE" id="PS50887"/>
    </source>
</evidence>
<dbReference type="Pfam" id="PF00990">
    <property type="entry name" value="GGDEF"/>
    <property type="match status" value="1"/>
</dbReference>
<dbReference type="PANTHER" id="PTHR44757:SF10">
    <property type="entry name" value="MEMBRANE PROTEIN"/>
    <property type="match status" value="1"/>
</dbReference>
<dbReference type="InterPro" id="IPR043128">
    <property type="entry name" value="Rev_trsase/Diguanyl_cyclase"/>
</dbReference>
<keyword evidence="1" id="KW-0812">Transmembrane</keyword>
<dbReference type="SMART" id="SM00052">
    <property type="entry name" value="EAL"/>
    <property type="match status" value="1"/>
</dbReference>
<evidence type="ECO:0000256" key="1">
    <source>
        <dbReference type="SAM" id="Phobius"/>
    </source>
</evidence>
<dbReference type="Proteomes" id="UP001055156">
    <property type="component" value="Unassembled WGS sequence"/>
</dbReference>